<comment type="subcellular location">
    <subcellularLocation>
        <location evidence="1">Cell membrane</location>
        <topology evidence="1">Multi-pass membrane protein</topology>
    </subcellularLocation>
    <subcellularLocation>
        <location evidence="6">Membrane</location>
        <topology evidence="6">Multi-pass membrane protein</topology>
    </subcellularLocation>
</comment>
<dbReference type="Proteomes" id="UP001290861">
    <property type="component" value="Unassembled WGS sequence"/>
</dbReference>
<evidence type="ECO:0000313" key="11">
    <source>
        <dbReference type="Proteomes" id="UP001290861"/>
    </source>
</evidence>
<feature type="transmembrane region" description="Helical" evidence="8">
    <location>
        <begin position="346"/>
        <end position="370"/>
    </location>
</feature>
<evidence type="ECO:0000256" key="7">
    <source>
        <dbReference type="SAM" id="Coils"/>
    </source>
</evidence>
<evidence type="ECO:0000256" key="8">
    <source>
        <dbReference type="SAM" id="Phobius"/>
    </source>
</evidence>
<evidence type="ECO:0000256" key="1">
    <source>
        <dbReference type="ARBA" id="ARBA00004651"/>
    </source>
</evidence>
<evidence type="ECO:0000256" key="2">
    <source>
        <dbReference type="ARBA" id="ARBA00022475"/>
    </source>
</evidence>
<evidence type="ECO:0000259" key="9">
    <source>
        <dbReference type="Pfam" id="PF01618"/>
    </source>
</evidence>
<proteinExistence type="inferred from homology"/>
<comment type="caution">
    <text evidence="10">The sequence shown here is derived from an EMBL/GenBank/DDBJ whole genome shotgun (WGS) entry which is preliminary data.</text>
</comment>
<reference evidence="10 11" key="1">
    <citation type="journal article" date="2024" name="Appl. Environ. Microbiol.">
        <title>Pontiella agarivorans sp. nov., a novel marine anaerobic bacterium capable of degrading macroalgal polysaccharides and fixing nitrogen.</title>
        <authorList>
            <person name="Liu N."/>
            <person name="Kivenson V."/>
            <person name="Peng X."/>
            <person name="Cui Z."/>
            <person name="Lankiewicz T.S."/>
            <person name="Gosselin K.M."/>
            <person name="English C.J."/>
            <person name="Blair E.M."/>
            <person name="O'Malley M.A."/>
            <person name="Valentine D.L."/>
        </authorList>
    </citation>
    <scope>NUCLEOTIDE SEQUENCE [LARGE SCALE GENOMIC DNA]</scope>
    <source>
        <strain evidence="10 11">NLcol2</strain>
    </source>
</reference>
<keyword evidence="3 8" id="KW-0812">Transmembrane</keyword>
<protein>
    <submittedName>
        <fullName evidence="10">MotA/TolQ/ExbB proton channel family protein</fullName>
    </submittedName>
</protein>
<evidence type="ECO:0000256" key="6">
    <source>
        <dbReference type="RuleBase" id="RU004057"/>
    </source>
</evidence>
<dbReference type="PANTHER" id="PTHR30625:SF11">
    <property type="entry name" value="MOTA_TOLQ_EXBB PROTON CHANNEL DOMAIN-CONTAINING PROTEIN"/>
    <property type="match status" value="1"/>
</dbReference>
<keyword evidence="6" id="KW-0653">Protein transport</keyword>
<keyword evidence="11" id="KW-1185">Reference proteome</keyword>
<keyword evidence="2" id="KW-1003">Cell membrane</keyword>
<dbReference type="InterPro" id="IPR050790">
    <property type="entry name" value="ExbB/TolQ_transport"/>
</dbReference>
<organism evidence="10 11">
    <name type="scientific">Pontiella agarivorans</name>
    <dbReference type="NCBI Taxonomy" id="3038953"/>
    <lineage>
        <taxon>Bacteria</taxon>
        <taxon>Pseudomonadati</taxon>
        <taxon>Kiritimatiellota</taxon>
        <taxon>Kiritimatiellia</taxon>
        <taxon>Kiritimatiellales</taxon>
        <taxon>Pontiellaceae</taxon>
        <taxon>Pontiella</taxon>
    </lineage>
</organism>
<evidence type="ECO:0000313" key="10">
    <source>
        <dbReference type="EMBL" id="MDZ8118143.1"/>
    </source>
</evidence>
<evidence type="ECO:0000256" key="4">
    <source>
        <dbReference type="ARBA" id="ARBA00022989"/>
    </source>
</evidence>
<keyword evidence="7" id="KW-0175">Coiled coil</keyword>
<dbReference type="PANTHER" id="PTHR30625">
    <property type="entry name" value="PROTEIN TOLQ"/>
    <property type="match status" value="1"/>
</dbReference>
<dbReference type="InterPro" id="IPR002898">
    <property type="entry name" value="MotA_ExbB_proton_chnl"/>
</dbReference>
<feature type="transmembrane region" description="Helical" evidence="8">
    <location>
        <begin position="390"/>
        <end position="410"/>
    </location>
</feature>
<keyword evidence="6" id="KW-0813">Transport</keyword>
<feature type="coiled-coil region" evidence="7">
    <location>
        <begin position="39"/>
        <end position="105"/>
    </location>
</feature>
<evidence type="ECO:0000256" key="3">
    <source>
        <dbReference type="ARBA" id="ARBA00022692"/>
    </source>
</evidence>
<accession>A0ABU5MVC8</accession>
<keyword evidence="5 8" id="KW-0472">Membrane</keyword>
<gene>
    <name evidence="10" type="ORF">P9H32_05825</name>
</gene>
<name>A0ABU5MVC8_9BACT</name>
<dbReference type="Pfam" id="PF01618">
    <property type="entry name" value="MotA_ExbB"/>
    <property type="match status" value="1"/>
</dbReference>
<feature type="domain" description="MotA/TolQ/ExbB proton channel" evidence="9">
    <location>
        <begin position="304"/>
        <end position="422"/>
    </location>
</feature>
<keyword evidence="4 8" id="KW-1133">Transmembrane helix</keyword>
<dbReference type="EMBL" id="JARVCO010000007">
    <property type="protein sequence ID" value="MDZ8118143.1"/>
    <property type="molecule type" value="Genomic_DNA"/>
</dbReference>
<comment type="similarity">
    <text evidence="6">Belongs to the exbB/tolQ family.</text>
</comment>
<sequence>MKREIGNWKPEAGSGKGLVFFAASWLALHAVAQDASGLLDKAKEKESAASEELAALRRDIQEEHAALQEKIRKAYAALEAAKTAASEAELERVRAEEEFKELKLRNSLASVKDQQLLRELLIAARVPVMPDQSWSEIHRALKQGIQDELDAMRERAALHRHEVELLDHAGKAATVPVLEIGAVQTVALGAGPLQRGLVERTPDGRAYLVGIAPENVGSGMIPIDVSGRLASAPPQKSFLQHYLSAGGIFLYPIIAVGLFGFVLVGERLVNTFRHRSPPELLDAVIGAARSSDWKKVHELVERQATPLQRVLHEGIQARGMASDKMEACIENAILEEVPRLERSMTMIAACAAIAPLLGLLGTVTGMIQTFKSLGLDAGGDALSQGISEALITTQVGLVVAVPLLLLHASFNRLIDRRVIRLEQAGHAMMAVIAEQSGGENQ</sequence>
<dbReference type="RefSeq" id="WP_322607942.1">
    <property type="nucleotide sequence ID" value="NZ_JARVCO010000007.1"/>
</dbReference>
<evidence type="ECO:0000256" key="5">
    <source>
        <dbReference type="ARBA" id="ARBA00023136"/>
    </source>
</evidence>
<feature type="transmembrane region" description="Helical" evidence="8">
    <location>
        <begin position="242"/>
        <end position="265"/>
    </location>
</feature>